<dbReference type="Proteomes" id="UP001152888">
    <property type="component" value="Unassembled WGS sequence"/>
</dbReference>
<accession>A0A9P0LZT1</accession>
<protein>
    <submittedName>
        <fullName evidence="1">Uncharacterized protein</fullName>
    </submittedName>
</protein>
<evidence type="ECO:0000313" key="2">
    <source>
        <dbReference type="Proteomes" id="UP001152888"/>
    </source>
</evidence>
<dbReference type="AlphaFoldDB" id="A0A9P0LZT1"/>
<keyword evidence="2" id="KW-1185">Reference proteome</keyword>
<reference evidence="1" key="1">
    <citation type="submission" date="2022-03" db="EMBL/GenBank/DDBJ databases">
        <authorList>
            <person name="Sayadi A."/>
        </authorList>
    </citation>
    <scope>NUCLEOTIDE SEQUENCE</scope>
</reference>
<dbReference type="EMBL" id="CAKOFQ010007475">
    <property type="protein sequence ID" value="CAH2001894.1"/>
    <property type="molecule type" value="Genomic_DNA"/>
</dbReference>
<sequence>MKSEGESKVQDINIPVMDLTKSRYSDELDINNDI</sequence>
<gene>
    <name evidence="1" type="ORF">ACAOBT_LOCUS26502</name>
</gene>
<comment type="caution">
    <text evidence="1">The sequence shown here is derived from an EMBL/GenBank/DDBJ whole genome shotgun (WGS) entry which is preliminary data.</text>
</comment>
<evidence type="ECO:0000313" key="1">
    <source>
        <dbReference type="EMBL" id="CAH2001894.1"/>
    </source>
</evidence>
<proteinExistence type="predicted"/>
<name>A0A9P0LZT1_ACAOB</name>
<organism evidence="1 2">
    <name type="scientific">Acanthoscelides obtectus</name>
    <name type="common">Bean weevil</name>
    <name type="synonym">Bruchus obtectus</name>
    <dbReference type="NCBI Taxonomy" id="200917"/>
    <lineage>
        <taxon>Eukaryota</taxon>
        <taxon>Metazoa</taxon>
        <taxon>Ecdysozoa</taxon>
        <taxon>Arthropoda</taxon>
        <taxon>Hexapoda</taxon>
        <taxon>Insecta</taxon>
        <taxon>Pterygota</taxon>
        <taxon>Neoptera</taxon>
        <taxon>Endopterygota</taxon>
        <taxon>Coleoptera</taxon>
        <taxon>Polyphaga</taxon>
        <taxon>Cucujiformia</taxon>
        <taxon>Chrysomeloidea</taxon>
        <taxon>Chrysomelidae</taxon>
        <taxon>Bruchinae</taxon>
        <taxon>Bruchini</taxon>
        <taxon>Acanthoscelides</taxon>
    </lineage>
</organism>